<evidence type="ECO:0000256" key="4">
    <source>
        <dbReference type="ARBA" id="ARBA00022763"/>
    </source>
</evidence>
<evidence type="ECO:0000256" key="5">
    <source>
        <dbReference type="ARBA" id="ARBA00022801"/>
    </source>
</evidence>
<comment type="similarity">
    <text evidence="1 12">Belongs to the Nth/MutY family.</text>
</comment>
<evidence type="ECO:0000256" key="12">
    <source>
        <dbReference type="HAMAP-Rule" id="MF_03183"/>
    </source>
</evidence>
<organism evidence="15 16">
    <name type="scientific">Elysia crispata</name>
    <name type="common">lettuce slug</name>
    <dbReference type="NCBI Taxonomy" id="231223"/>
    <lineage>
        <taxon>Eukaryota</taxon>
        <taxon>Metazoa</taxon>
        <taxon>Spiralia</taxon>
        <taxon>Lophotrochozoa</taxon>
        <taxon>Mollusca</taxon>
        <taxon>Gastropoda</taxon>
        <taxon>Heterobranchia</taxon>
        <taxon>Euthyneura</taxon>
        <taxon>Panpulmonata</taxon>
        <taxon>Sacoglossa</taxon>
        <taxon>Placobranchoidea</taxon>
        <taxon>Plakobranchidae</taxon>
        <taxon>Elysia</taxon>
    </lineage>
</organism>
<comment type="catalytic activity">
    <reaction evidence="12">
        <text>2'-deoxyribonucleotide-(2'-deoxyribose 5'-phosphate)-2'-deoxyribonucleotide-DNA = a 3'-end 2'-deoxyribonucleotide-(2,3-dehydro-2,3-deoxyribose 5'-phosphate)-DNA + a 5'-end 5'-phospho-2'-deoxyribonucleoside-DNA + H(+)</text>
        <dbReference type="Rhea" id="RHEA:66592"/>
        <dbReference type="Rhea" id="RHEA-COMP:13180"/>
        <dbReference type="Rhea" id="RHEA-COMP:16897"/>
        <dbReference type="Rhea" id="RHEA-COMP:17067"/>
        <dbReference type="ChEBI" id="CHEBI:15378"/>
        <dbReference type="ChEBI" id="CHEBI:136412"/>
        <dbReference type="ChEBI" id="CHEBI:157695"/>
        <dbReference type="ChEBI" id="CHEBI:167181"/>
        <dbReference type="EC" id="4.2.99.18"/>
    </reaction>
</comment>
<evidence type="ECO:0000256" key="10">
    <source>
        <dbReference type="ARBA" id="ARBA00023239"/>
    </source>
</evidence>
<keyword evidence="10 12" id="KW-0456">Lyase</keyword>
<evidence type="ECO:0000256" key="3">
    <source>
        <dbReference type="ARBA" id="ARBA00022723"/>
    </source>
</evidence>
<evidence type="ECO:0000259" key="14">
    <source>
        <dbReference type="SMART" id="SM00478"/>
    </source>
</evidence>
<dbReference type="FunFam" id="1.10.1670.10:FF:000003">
    <property type="entry name" value="Endonuclease III homolog"/>
    <property type="match status" value="1"/>
</dbReference>
<dbReference type="GO" id="GO:0006285">
    <property type="term" value="P:base-excision repair, AP site formation"/>
    <property type="evidence" value="ECO:0007669"/>
    <property type="project" value="UniProtKB-UniRule"/>
</dbReference>
<accession>A0AAE0Z0E8</accession>
<dbReference type="GO" id="GO:0000703">
    <property type="term" value="F:oxidized pyrimidine nucleobase lesion DNA N-glycosylase activity"/>
    <property type="evidence" value="ECO:0007669"/>
    <property type="project" value="UniProtKB-UniRule"/>
</dbReference>
<keyword evidence="11 12" id="KW-0326">Glycosidase</keyword>
<dbReference type="GO" id="GO:0046872">
    <property type="term" value="F:metal ion binding"/>
    <property type="evidence" value="ECO:0007669"/>
    <property type="project" value="UniProtKB-KW"/>
</dbReference>
<name>A0AAE0Z0E8_9GAST</name>
<gene>
    <name evidence="12" type="primary">NTH1</name>
    <name evidence="15" type="ORF">RRG08_022824</name>
</gene>
<keyword evidence="12" id="KW-0496">Mitochondrion</keyword>
<keyword evidence="5 12" id="KW-0378">Hydrolase</keyword>
<dbReference type="InterPro" id="IPR030841">
    <property type="entry name" value="NTH1"/>
</dbReference>
<evidence type="ECO:0000313" key="15">
    <source>
        <dbReference type="EMBL" id="KAK3760539.1"/>
    </source>
</evidence>
<reference evidence="15" key="1">
    <citation type="journal article" date="2023" name="G3 (Bethesda)">
        <title>A reference genome for the long-term kleptoplast-retaining sea slug Elysia crispata morphotype clarki.</title>
        <authorList>
            <person name="Eastman K.E."/>
            <person name="Pendleton A.L."/>
            <person name="Shaikh M.A."/>
            <person name="Suttiyut T."/>
            <person name="Ogas R."/>
            <person name="Tomko P."/>
            <person name="Gavelis G."/>
            <person name="Widhalm J.R."/>
            <person name="Wisecaver J.H."/>
        </authorList>
    </citation>
    <scope>NUCLEOTIDE SEQUENCE</scope>
    <source>
        <strain evidence="15">ECLA1</strain>
    </source>
</reference>
<dbReference type="SUPFAM" id="SSF48150">
    <property type="entry name" value="DNA-glycosylase"/>
    <property type="match status" value="1"/>
</dbReference>
<dbReference type="GO" id="GO:0005634">
    <property type="term" value="C:nucleus"/>
    <property type="evidence" value="ECO:0007669"/>
    <property type="project" value="UniProtKB-SubCell"/>
</dbReference>
<dbReference type="EC" id="3.2.2.-" evidence="12"/>
<dbReference type="Gene3D" id="1.10.340.30">
    <property type="entry name" value="Hypothetical protein, domain 2"/>
    <property type="match status" value="1"/>
</dbReference>
<feature type="compositionally biased region" description="Basic and acidic residues" evidence="13">
    <location>
        <begin position="145"/>
        <end position="161"/>
    </location>
</feature>
<dbReference type="CDD" id="cd00056">
    <property type="entry name" value="ENDO3c"/>
    <property type="match status" value="1"/>
</dbReference>
<dbReference type="AlphaFoldDB" id="A0AAE0Z0E8"/>
<keyword evidence="7" id="KW-0408">Iron</keyword>
<dbReference type="PANTHER" id="PTHR43286:SF1">
    <property type="entry name" value="ENDONUCLEASE III-LIKE PROTEIN 1"/>
    <property type="match status" value="1"/>
</dbReference>
<dbReference type="GO" id="GO:0003677">
    <property type="term" value="F:DNA binding"/>
    <property type="evidence" value="ECO:0007669"/>
    <property type="project" value="UniProtKB-UniRule"/>
</dbReference>
<feature type="compositionally biased region" description="Basic and acidic residues" evidence="13">
    <location>
        <begin position="39"/>
        <end position="51"/>
    </location>
</feature>
<dbReference type="PANTHER" id="PTHR43286">
    <property type="entry name" value="ENDONUCLEASE III-LIKE PROTEIN 1"/>
    <property type="match status" value="1"/>
</dbReference>
<dbReference type="GO" id="GO:0051539">
    <property type="term" value="F:4 iron, 4 sulfur cluster binding"/>
    <property type="evidence" value="ECO:0007669"/>
    <property type="project" value="UniProtKB-KW"/>
</dbReference>
<dbReference type="InterPro" id="IPR011257">
    <property type="entry name" value="DNA_glycosylase"/>
</dbReference>
<dbReference type="HAMAP" id="MF_03183">
    <property type="entry name" value="Endonuclease_III_Nth"/>
    <property type="match status" value="1"/>
</dbReference>
<dbReference type="FunFam" id="1.10.340.30:FF:000005">
    <property type="entry name" value="Endonuclease III-like protein 1"/>
    <property type="match status" value="1"/>
</dbReference>
<sequence>MSLSVSETSPYFTRKIHSVSSRKLSNTKKSKPVVNAVKKETRVRSKAKSNDGSESSPIVKIEPESKSNISDLPVSNTCNLKTSRLVQKTKPEFNAKKSQMTNSASLPSKSSAHEEEIKNTRKAALKRRCTRSTLKSAGTGTDLSEISKSETLGERNEESGRKHPQAKKSKKMHIKIEFEKDSEDSSLCDAGSMALKNVKLEPVDLPENILKEACLSPTKVSKSDVKLMENSPVKEEDGYFHVYSSPEKPSSSTWEPPLWREQYANILQMRKFRDAPVDSMGCDVISDVLARPKDYRYQVLVSLMLSSQTKDQVTSAAMGRLRQHGCSVSNILATSDDQLGKLIYPVGFWKKKIDYIKRASAILKDEYNEDIPDTIKGLCSLPGVGPKMAHLAMKCAWHTITGIGVDTHVHRITNRLRWFRKPTKDPEETRKALEEWLPRELWSEINHLLVGFGQKTCLPVGPKCTGCLNKSICPVGRTAKASPIKRELSQKIKEENDDLN</sequence>
<dbReference type="GO" id="GO:0140078">
    <property type="term" value="F:class I DNA-(apurinic or apyrimidinic site) endonuclease activity"/>
    <property type="evidence" value="ECO:0007669"/>
    <property type="project" value="UniProtKB-EC"/>
</dbReference>
<keyword evidence="6" id="KW-0809">Transit peptide</keyword>
<keyword evidence="4 12" id="KW-0227">DNA damage</keyword>
<feature type="domain" description="HhH-GPD" evidence="14">
    <location>
        <begin position="305"/>
        <end position="455"/>
    </location>
</feature>
<dbReference type="GO" id="GO:0005739">
    <property type="term" value="C:mitochondrion"/>
    <property type="evidence" value="ECO:0007669"/>
    <property type="project" value="UniProtKB-SubCell"/>
</dbReference>
<evidence type="ECO:0000256" key="13">
    <source>
        <dbReference type="SAM" id="MobiDB-lite"/>
    </source>
</evidence>
<dbReference type="InterPro" id="IPR003265">
    <property type="entry name" value="HhH-GPD_domain"/>
</dbReference>
<comment type="caution">
    <text evidence="12">Lacks conserved residue(s) required for the propagation of feature annotation.</text>
</comment>
<evidence type="ECO:0000313" key="16">
    <source>
        <dbReference type="Proteomes" id="UP001283361"/>
    </source>
</evidence>
<proteinExistence type="inferred from homology"/>
<dbReference type="InterPro" id="IPR023170">
    <property type="entry name" value="HhH_base_excis_C"/>
</dbReference>
<evidence type="ECO:0000256" key="9">
    <source>
        <dbReference type="ARBA" id="ARBA00023204"/>
    </source>
</evidence>
<dbReference type="EMBL" id="JAWDGP010004972">
    <property type="protein sequence ID" value="KAK3760539.1"/>
    <property type="molecule type" value="Genomic_DNA"/>
</dbReference>
<feature type="compositionally biased region" description="Basic residues" evidence="13">
    <location>
        <begin position="120"/>
        <end position="130"/>
    </location>
</feature>
<dbReference type="Proteomes" id="UP001283361">
    <property type="component" value="Unassembled WGS sequence"/>
</dbReference>
<protein>
    <recommendedName>
        <fullName evidence="12">Endonuclease III homolog</fullName>
        <ecNumber evidence="12">3.2.2.-</ecNumber>
        <ecNumber evidence="12">4.2.99.18</ecNumber>
    </recommendedName>
    <alternativeName>
        <fullName evidence="12">Bifunctional DNA N-glycosylase/DNA-(apurinic or apyrimidinic site) lyase</fullName>
        <shortName evidence="12">DNA glycosylase/AP lyase</shortName>
    </alternativeName>
</protein>
<keyword evidence="9 12" id="KW-0234">DNA repair</keyword>
<dbReference type="InterPro" id="IPR000445">
    <property type="entry name" value="HhH_motif"/>
</dbReference>
<keyword evidence="16" id="KW-1185">Reference proteome</keyword>
<feature type="compositionally biased region" description="Polar residues" evidence="13">
    <location>
        <begin position="96"/>
        <end position="110"/>
    </location>
</feature>
<comment type="subcellular location">
    <subcellularLocation>
        <location evidence="12">Nucleus</location>
    </subcellularLocation>
    <subcellularLocation>
        <location evidence="12">Mitochondrion</location>
    </subcellularLocation>
</comment>
<evidence type="ECO:0000256" key="7">
    <source>
        <dbReference type="ARBA" id="ARBA00023004"/>
    </source>
</evidence>
<evidence type="ECO:0000256" key="2">
    <source>
        <dbReference type="ARBA" id="ARBA00022485"/>
    </source>
</evidence>
<feature type="region of interest" description="Disordered" evidence="13">
    <location>
        <begin position="91"/>
        <end position="172"/>
    </location>
</feature>
<keyword evidence="12" id="KW-0539">Nucleus</keyword>
<feature type="region of interest" description="Disordered" evidence="13">
    <location>
        <begin position="39"/>
        <end position="76"/>
    </location>
</feature>
<evidence type="ECO:0000256" key="11">
    <source>
        <dbReference type="ARBA" id="ARBA00023295"/>
    </source>
</evidence>
<keyword evidence="8" id="KW-0411">Iron-sulfur</keyword>
<comment type="function">
    <text evidence="12">Bifunctional DNA N-glycosylase with associated apurinic/apyrimidinic (AP) lyase function that catalyzes the first step in base excision repair (BER), the primary repair pathway for the repair of oxidative DNA damage. The DNA N-glycosylase activity releases the damaged DNA base from DNA by cleaving the N-glycosidic bond, leaving an AP site. The AP lyase activity cleaves the phosphodiester bond 3' to the AP site by a beta-elimination. Primarily recognizes and repairs oxidative base damage of pyrimidines.</text>
</comment>
<feature type="compositionally biased region" description="Polar residues" evidence="13">
    <location>
        <begin position="131"/>
        <end position="144"/>
    </location>
</feature>
<keyword evidence="2" id="KW-0004">4Fe-4S</keyword>
<comment type="caution">
    <text evidence="15">The sequence shown here is derived from an EMBL/GenBank/DDBJ whole genome shotgun (WGS) entry which is preliminary data.</text>
</comment>
<evidence type="ECO:0000256" key="8">
    <source>
        <dbReference type="ARBA" id="ARBA00023014"/>
    </source>
</evidence>
<dbReference type="Pfam" id="PF00633">
    <property type="entry name" value="HHH"/>
    <property type="match status" value="1"/>
</dbReference>
<feature type="compositionally biased region" description="Polar residues" evidence="13">
    <location>
        <begin position="66"/>
        <end position="76"/>
    </location>
</feature>
<dbReference type="Gene3D" id="1.10.1670.10">
    <property type="entry name" value="Helix-hairpin-Helix base-excision DNA repair enzymes (C-terminal)"/>
    <property type="match status" value="1"/>
</dbReference>
<feature type="compositionally biased region" description="Basic residues" evidence="13">
    <location>
        <begin position="162"/>
        <end position="172"/>
    </location>
</feature>
<dbReference type="GO" id="GO:0006289">
    <property type="term" value="P:nucleotide-excision repair"/>
    <property type="evidence" value="ECO:0007669"/>
    <property type="project" value="TreeGrafter"/>
</dbReference>
<dbReference type="SMART" id="SM00478">
    <property type="entry name" value="ENDO3c"/>
    <property type="match status" value="1"/>
</dbReference>
<dbReference type="Pfam" id="PF00730">
    <property type="entry name" value="HhH-GPD"/>
    <property type="match status" value="1"/>
</dbReference>
<dbReference type="EC" id="4.2.99.18" evidence="12"/>
<keyword evidence="3" id="KW-0479">Metal-binding</keyword>
<evidence type="ECO:0000256" key="1">
    <source>
        <dbReference type="ARBA" id="ARBA00008343"/>
    </source>
</evidence>
<evidence type="ECO:0000256" key="6">
    <source>
        <dbReference type="ARBA" id="ARBA00022946"/>
    </source>
</evidence>